<evidence type="ECO:0000259" key="2">
    <source>
        <dbReference type="Pfam" id="PF13391"/>
    </source>
</evidence>
<evidence type="ECO:0000313" key="3">
    <source>
        <dbReference type="EMBL" id="RWQ94538.1"/>
    </source>
</evidence>
<sequence length="329" mass="37085">MAPERGLSSLSTDAEAPDKWSTTAASAKQRLDNYVPQEGRPDGKLVVALKAFLDYLPKGGRASIARDILDSKDDQELYQVFSNLLTGLLAPQSVKFEHVASTLSGTQSREDQFRTDVFCRDRQRCVQTNFTHRSHWVEIGSLEDDSWAYLEGVHIIPFSMGSENSSHLEHDRAMMWEVLYRYFPAVRHTGIAVATINDPSNGITLTDFAHKEFAKCHCALKKTDVPNKYGFNVYNSCAHPYRRLLPSGPIQFERAEDATDVPFPHPDLLDCHYRIAEILNASGMGEEIDRKLDDWDKMKRSMPDGCLNEDGSTNVADILRTALWQKVMG</sequence>
<name>A0A443HRS2_BYSSP</name>
<accession>A0A443HRS2</accession>
<dbReference type="STRING" id="264951.A0A443HRS2"/>
<dbReference type="Pfam" id="PF13391">
    <property type="entry name" value="HNH_2"/>
    <property type="match status" value="1"/>
</dbReference>
<evidence type="ECO:0000256" key="1">
    <source>
        <dbReference type="SAM" id="MobiDB-lite"/>
    </source>
</evidence>
<dbReference type="VEuPathDB" id="FungiDB:C8Q69DRAFT_521941"/>
<evidence type="ECO:0000313" key="4">
    <source>
        <dbReference type="Proteomes" id="UP000283841"/>
    </source>
</evidence>
<gene>
    <name evidence="3" type="ORF">C8Q69DRAFT_521941</name>
</gene>
<organism evidence="3 4">
    <name type="scientific">Byssochlamys spectabilis</name>
    <name type="common">Paecilomyces variotii</name>
    <dbReference type="NCBI Taxonomy" id="264951"/>
    <lineage>
        <taxon>Eukaryota</taxon>
        <taxon>Fungi</taxon>
        <taxon>Dikarya</taxon>
        <taxon>Ascomycota</taxon>
        <taxon>Pezizomycotina</taxon>
        <taxon>Eurotiomycetes</taxon>
        <taxon>Eurotiomycetidae</taxon>
        <taxon>Eurotiales</taxon>
        <taxon>Thermoascaceae</taxon>
        <taxon>Paecilomyces</taxon>
    </lineage>
</organism>
<dbReference type="AlphaFoldDB" id="A0A443HRS2"/>
<dbReference type="EMBL" id="RCNU01000007">
    <property type="protein sequence ID" value="RWQ94538.1"/>
    <property type="molecule type" value="Genomic_DNA"/>
</dbReference>
<keyword evidence="4" id="KW-1185">Reference proteome</keyword>
<dbReference type="InterPro" id="IPR003615">
    <property type="entry name" value="HNH_nuc"/>
</dbReference>
<dbReference type="RefSeq" id="XP_028484183.1">
    <property type="nucleotide sequence ID" value="XM_028633529.1"/>
</dbReference>
<reference evidence="3 4" key="1">
    <citation type="journal article" date="2018" name="Front. Microbiol.">
        <title>Genomic and genetic insights into a cosmopolitan fungus, Paecilomyces variotii (Eurotiales).</title>
        <authorList>
            <person name="Urquhart A.S."/>
            <person name="Mondo S.J."/>
            <person name="Makela M.R."/>
            <person name="Hane J.K."/>
            <person name="Wiebenga A."/>
            <person name="He G."/>
            <person name="Mihaltcheva S."/>
            <person name="Pangilinan J."/>
            <person name="Lipzen A."/>
            <person name="Barry K."/>
            <person name="de Vries R.P."/>
            <person name="Grigoriev I.V."/>
            <person name="Idnurm A."/>
        </authorList>
    </citation>
    <scope>NUCLEOTIDE SEQUENCE [LARGE SCALE GENOMIC DNA]</scope>
    <source>
        <strain evidence="3 4">CBS 101075</strain>
    </source>
</reference>
<dbReference type="GeneID" id="39602806"/>
<protein>
    <recommendedName>
        <fullName evidence="2">HNH nuclease domain-containing protein</fullName>
    </recommendedName>
</protein>
<feature type="region of interest" description="Disordered" evidence="1">
    <location>
        <begin position="1"/>
        <end position="36"/>
    </location>
</feature>
<comment type="caution">
    <text evidence="3">The sequence shown here is derived from an EMBL/GenBank/DDBJ whole genome shotgun (WGS) entry which is preliminary data.</text>
</comment>
<feature type="domain" description="HNH nuclease" evidence="2">
    <location>
        <begin position="143"/>
        <end position="220"/>
    </location>
</feature>
<dbReference type="Proteomes" id="UP000283841">
    <property type="component" value="Unassembled WGS sequence"/>
</dbReference>
<proteinExistence type="predicted"/>